<dbReference type="Pfam" id="PF03556">
    <property type="entry name" value="Cullin_binding"/>
    <property type="match status" value="1"/>
</dbReference>
<keyword evidence="5" id="KW-1185">Reference proteome</keyword>
<feature type="compositionally biased region" description="Polar residues" evidence="2">
    <location>
        <begin position="129"/>
        <end position="150"/>
    </location>
</feature>
<name>A0AAD2GWG0_9AGAR</name>
<evidence type="ECO:0000256" key="2">
    <source>
        <dbReference type="SAM" id="MobiDB-lite"/>
    </source>
</evidence>
<feature type="compositionally biased region" description="Polar residues" evidence="2">
    <location>
        <begin position="44"/>
        <end position="57"/>
    </location>
</feature>
<dbReference type="GO" id="GO:0045116">
    <property type="term" value="P:protein neddylation"/>
    <property type="evidence" value="ECO:0007669"/>
    <property type="project" value="TreeGrafter"/>
</dbReference>
<evidence type="ECO:0000313" key="4">
    <source>
        <dbReference type="EMBL" id="CAK5264300.1"/>
    </source>
</evidence>
<dbReference type="GO" id="GO:0032182">
    <property type="term" value="F:ubiquitin-like protein binding"/>
    <property type="evidence" value="ECO:0007669"/>
    <property type="project" value="TreeGrafter"/>
</dbReference>
<accession>A0AAD2GWG0</accession>
<evidence type="ECO:0000256" key="1">
    <source>
        <dbReference type="RuleBase" id="RU410713"/>
    </source>
</evidence>
<dbReference type="PANTHER" id="PTHR12281:SF12">
    <property type="entry name" value="DEFECTIVE IN CULLIN NEDDYLATION PROTEIN"/>
    <property type="match status" value="1"/>
</dbReference>
<proteinExistence type="predicted"/>
<comment type="function">
    <text evidence="1">Neddylation of cullins play an essential role in the regulation of SCF-type complexes activity.</text>
</comment>
<dbReference type="InterPro" id="IPR042460">
    <property type="entry name" value="DCN1-like_PONY"/>
</dbReference>
<feature type="region of interest" description="Disordered" evidence="2">
    <location>
        <begin position="1"/>
        <end position="93"/>
    </location>
</feature>
<dbReference type="Gene3D" id="1.10.238.10">
    <property type="entry name" value="EF-hand"/>
    <property type="match status" value="1"/>
</dbReference>
<feature type="region of interest" description="Disordered" evidence="2">
    <location>
        <begin position="129"/>
        <end position="158"/>
    </location>
</feature>
<comment type="caution">
    <text evidence="4">The sequence shown here is derived from an EMBL/GenBank/DDBJ whole genome shotgun (WGS) entry which is preliminary data.</text>
</comment>
<dbReference type="EMBL" id="CAVNYO010000052">
    <property type="protein sequence ID" value="CAK5264300.1"/>
    <property type="molecule type" value="Genomic_DNA"/>
</dbReference>
<reference evidence="4" key="1">
    <citation type="submission" date="2023-11" db="EMBL/GenBank/DDBJ databases">
        <authorList>
            <person name="De Vega J J."/>
            <person name="De Vega J J."/>
        </authorList>
    </citation>
    <scope>NUCLEOTIDE SEQUENCE</scope>
</reference>
<organism evidence="4 5">
    <name type="scientific">Mycena citricolor</name>
    <dbReference type="NCBI Taxonomy" id="2018698"/>
    <lineage>
        <taxon>Eukaryota</taxon>
        <taxon>Fungi</taxon>
        <taxon>Dikarya</taxon>
        <taxon>Basidiomycota</taxon>
        <taxon>Agaricomycotina</taxon>
        <taxon>Agaricomycetes</taxon>
        <taxon>Agaricomycetidae</taxon>
        <taxon>Agaricales</taxon>
        <taxon>Marasmiineae</taxon>
        <taxon>Mycenaceae</taxon>
        <taxon>Mycena</taxon>
    </lineage>
</organism>
<dbReference type="AlphaFoldDB" id="A0AAD2GWG0"/>
<sequence length="400" mass="43192">MPPKRKRATDDTTGDTNTSTRPTRSSTRKSTSSNNAAGTSTNAVDTNGTASSSQVASGGSEAEPSVAKKPRTSKISGTKGGTKKGPTKGKKAAAVLADDAEDNASLLDEPSAPSTSKIQVAEVPLTFIDSQPPSRSSVHLTPESLTTHSSIAPPPPVAAPVPTLVKPEPPMSKIESYSADRCVKLFAQYTDEDDRNVIGPEGFERLCTDADISLEGAGPLILAWQLNAKDMGKFTREEWTKGLGALKISSCAPLCMAVSDLDSLLIRGEPAVKAGRKDAYDKTAYTRYAADVKKAFGSLYTFCFNLAKPEQSRNIDMETSMAFWSVLLLPQFPIMKEVLEFITEKNSYKATNKDLWSMMLEFCRTVKPTLQDYEADGAWPTLLDDFVAWKQEKMEVNGGP</sequence>
<feature type="compositionally biased region" description="Basic residues" evidence="2">
    <location>
        <begin position="81"/>
        <end position="91"/>
    </location>
</feature>
<evidence type="ECO:0000259" key="3">
    <source>
        <dbReference type="PROSITE" id="PS51229"/>
    </source>
</evidence>
<gene>
    <name evidence="4" type="ORF">MYCIT1_LOCUS4341</name>
</gene>
<dbReference type="InterPro" id="IPR014764">
    <property type="entry name" value="DCN-prot"/>
</dbReference>
<dbReference type="InterPro" id="IPR005176">
    <property type="entry name" value="PONY_dom"/>
</dbReference>
<dbReference type="PANTHER" id="PTHR12281">
    <property type="entry name" value="RP42 RELATED"/>
    <property type="match status" value="1"/>
</dbReference>
<dbReference type="GO" id="GO:0031624">
    <property type="term" value="F:ubiquitin conjugating enzyme binding"/>
    <property type="evidence" value="ECO:0007669"/>
    <property type="project" value="TreeGrafter"/>
</dbReference>
<dbReference type="GO" id="GO:0000151">
    <property type="term" value="C:ubiquitin ligase complex"/>
    <property type="evidence" value="ECO:0007669"/>
    <property type="project" value="TreeGrafter"/>
</dbReference>
<feature type="compositionally biased region" description="Low complexity" evidence="2">
    <location>
        <begin position="14"/>
        <end position="43"/>
    </location>
</feature>
<evidence type="ECO:0000313" key="5">
    <source>
        <dbReference type="Proteomes" id="UP001295794"/>
    </source>
</evidence>
<dbReference type="PROSITE" id="PS51229">
    <property type="entry name" value="DCUN1"/>
    <property type="match status" value="1"/>
</dbReference>
<protein>
    <recommendedName>
        <fullName evidence="1">Defective in cullin neddylation protein</fullName>
    </recommendedName>
</protein>
<feature type="domain" description="DCUN1" evidence="3">
    <location>
        <begin position="177"/>
        <end position="391"/>
    </location>
</feature>
<dbReference type="Gene3D" id="1.10.238.200">
    <property type="entry name" value="Cullin, PONY binding domain"/>
    <property type="match status" value="1"/>
</dbReference>
<dbReference type="GO" id="GO:0097602">
    <property type="term" value="F:cullin family protein binding"/>
    <property type="evidence" value="ECO:0007669"/>
    <property type="project" value="TreeGrafter"/>
</dbReference>
<dbReference type="Proteomes" id="UP001295794">
    <property type="component" value="Unassembled WGS sequence"/>
</dbReference>